<evidence type="ECO:0000313" key="2">
    <source>
        <dbReference type="Proteomes" id="UP000806378"/>
    </source>
</evidence>
<comment type="caution">
    <text evidence="1">The sequence shown here is derived from an EMBL/GenBank/DDBJ whole genome shotgun (WGS) entry which is preliminary data.</text>
</comment>
<reference evidence="1" key="1">
    <citation type="submission" date="2020-05" db="EMBL/GenBank/DDBJ databases">
        <title>WGS assembly of Corymbia citriodora subspecies variegata.</title>
        <authorList>
            <person name="Barry K."/>
            <person name="Hundley H."/>
            <person name="Shu S."/>
            <person name="Jenkins J."/>
            <person name="Grimwood J."/>
            <person name="Baten A."/>
        </authorList>
    </citation>
    <scope>NUCLEOTIDE SEQUENCE</scope>
    <source>
        <strain evidence="1">CV2-018</strain>
    </source>
</reference>
<evidence type="ECO:0000313" key="1">
    <source>
        <dbReference type="EMBL" id="KAF7847705.1"/>
    </source>
</evidence>
<dbReference type="AlphaFoldDB" id="A0A8T0CPD7"/>
<dbReference type="OrthoDB" id="851744at2759"/>
<dbReference type="EMBL" id="MU090569">
    <property type="protein sequence ID" value="KAF7847705.1"/>
    <property type="molecule type" value="Genomic_DNA"/>
</dbReference>
<organism evidence="1 2">
    <name type="scientific">Corymbia citriodora subsp. variegata</name>
    <dbReference type="NCBI Taxonomy" id="360336"/>
    <lineage>
        <taxon>Eukaryota</taxon>
        <taxon>Viridiplantae</taxon>
        <taxon>Streptophyta</taxon>
        <taxon>Embryophyta</taxon>
        <taxon>Tracheophyta</taxon>
        <taxon>Spermatophyta</taxon>
        <taxon>Magnoliopsida</taxon>
        <taxon>eudicotyledons</taxon>
        <taxon>Gunneridae</taxon>
        <taxon>Pentapetalae</taxon>
        <taxon>rosids</taxon>
        <taxon>malvids</taxon>
        <taxon>Myrtales</taxon>
        <taxon>Myrtaceae</taxon>
        <taxon>Myrtoideae</taxon>
        <taxon>Eucalypteae</taxon>
        <taxon>Corymbia</taxon>
    </lineage>
</organism>
<keyword evidence="2" id="KW-1185">Reference proteome</keyword>
<gene>
    <name evidence="1" type="ORF">BT93_L2707</name>
</gene>
<proteinExistence type="predicted"/>
<dbReference type="Gramene" id="rna-gnl|WGS:JABURB|Cocit.L2707.1">
    <property type="protein sequence ID" value="cds-KAF7847705.1"/>
    <property type="gene ID" value="gene-BT93_L2707"/>
</dbReference>
<dbReference type="Proteomes" id="UP000806378">
    <property type="component" value="Unassembled WGS sequence"/>
</dbReference>
<protein>
    <submittedName>
        <fullName evidence="1">Uncharacterized protein</fullName>
    </submittedName>
</protein>
<sequence>MIECSPQVEKLVIKMVQPFWKSLEFDIDFQAFTFGTQLCSGPLKWKNKLECLDQHLRQVDIVQFDPRDHLSSRLLGLVELILTEARFLDRMLIDARKVEADGSDSAMALDPPKLLEVFQSILCHQRASENARVVLCHD</sequence>
<name>A0A8T0CPD7_CORYI</name>
<accession>A0A8T0CPD7</accession>